<dbReference type="Pfam" id="PF01263">
    <property type="entry name" value="Aldose_epim"/>
    <property type="match status" value="1"/>
</dbReference>
<protein>
    <recommendedName>
        <fullName evidence="2">Aldose 1-epimerase</fullName>
        <ecNumber evidence="2">5.1.3.3</ecNumber>
    </recommendedName>
</protein>
<dbReference type="Proteomes" id="UP000683575">
    <property type="component" value="Chromosome"/>
</dbReference>
<dbReference type="InterPro" id="IPR008183">
    <property type="entry name" value="Aldose_1/G6P_1-epimerase"/>
</dbReference>
<organism evidence="3 4">
    <name type="scientific">Nocardioides panacis</name>
    <dbReference type="NCBI Taxonomy" id="2849501"/>
    <lineage>
        <taxon>Bacteria</taxon>
        <taxon>Bacillati</taxon>
        <taxon>Actinomycetota</taxon>
        <taxon>Actinomycetes</taxon>
        <taxon>Propionibacteriales</taxon>
        <taxon>Nocardioidaceae</taxon>
        <taxon>Nocardioides</taxon>
    </lineage>
</organism>
<evidence type="ECO:0000313" key="4">
    <source>
        <dbReference type="Proteomes" id="UP000683575"/>
    </source>
</evidence>
<dbReference type="EMBL" id="CP077062">
    <property type="protein sequence ID" value="QWZ08619.1"/>
    <property type="molecule type" value="Genomic_DNA"/>
</dbReference>
<keyword evidence="2" id="KW-0413">Isomerase</keyword>
<name>A0A975T0G4_9ACTN</name>
<comment type="catalytic activity">
    <reaction evidence="2">
        <text>alpha-D-glucose = beta-D-glucose</text>
        <dbReference type="Rhea" id="RHEA:10264"/>
        <dbReference type="ChEBI" id="CHEBI:15903"/>
        <dbReference type="ChEBI" id="CHEBI:17925"/>
        <dbReference type="EC" id="5.1.3.3"/>
    </reaction>
</comment>
<dbReference type="NCBIfam" id="NF008277">
    <property type="entry name" value="PRK11055.1"/>
    <property type="match status" value="1"/>
</dbReference>
<evidence type="ECO:0000256" key="2">
    <source>
        <dbReference type="PIRNR" id="PIRNR005096"/>
    </source>
</evidence>
<proteinExistence type="inferred from homology"/>
<dbReference type="KEGG" id="nps:KRR39_01780"/>
<dbReference type="PIRSF" id="PIRSF005096">
    <property type="entry name" value="GALM"/>
    <property type="match status" value="1"/>
</dbReference>
<evidence type="ECO:0000313" key="3">
    <source>
        <dbReference type="EMBL" id="QWZ08619.1"/>
    </source>
</evidence>
<dbReference type="AlphaFoldDB" id="A0A975T0G4"/>
<evidence type="ECO:0000256" key="1">
    <source>
        <dbReference type="ARBA" id="ARBA00006206"/>
    </source>
</evidence>
<gene>
    <name evidence="3" type="ORF">KRR39_01780</name>
</gene>
<dbReference type="PANTHER" id="PTHR10091">
    <property type="entry name" value="ALDOSE-1-EPIMERASE"/>
    <property type="match status" value="1"/>
</dbReference>
<dbReference type="GO" id="GO:0006006">
    <property type="term" value="P:glucose metabolic process"/>
    <property type="evidence" value="ECO:0007669"/>
    <property type="project" value="TreeGrafter"/>
</dbReference>
<comment type="similarity">
    <text evidence="1 2">Belongs to the aldose epimerase family.</text>
</comment>
<comment type="pathway">
    <text evidence="2">Carbohydrate metabolism; hexose metabolism.</text>
</comment>
<dbReference type="InterPro" id="IPR015443">
    <property type="entry name" value="Aldose_1-epimerase"/>
</dbReference>
<sequence length="349" mass="37351">MTNDVGMTVDALTYGGVLLTVEVPDRRGDVRNVVLGLPTLADYVERSPYFGAVVGRFANRIADGTFAIDGTTYQVPVNDPPTSVHGGREGFDKKVWHASPVAEEAWVGVRLGYVSPDGEEGYPGALDTEVTYRLARDRATLRVDYRATTDRPTVVNLTNHTFFNLAGEGSGSVLDHVVQIAASRYLPLTDTLLPTGELAAVAGTPLDFRAPRTIGERIRSGFDQLVLARGYDHNFVLDRESVADGELAFAVRVTEPRCGRVLEVWTTEPGVDFYTGNFLDGSLVGPSGGTYRQGGRAGDRAGALLELAQRGAVPEHGPAPGAAVRLCDGVPLLRPDLLTCSALHCRGGE</sequence>
<reference evidence="3" key="1">
    <citation type="submission" date="2021-06" db="EMBL/GenBank/DDBJ databases">
        <title>Complete genome sequence of Nocardioides sp. G188.</title>
        <authorList>
            <person name="Im W.-T."/>
        </authorList>
    </citation>
    <scope>NUCLEOTIDE SEQUENCE</scope>
    <source>
        <strain evidence="3">G188</strain>
    </source>
</reference>
<keyword evidence="2" id="KW-0119">Carbohydrate metabolism</keyword>
<dbReference type="InterPro" id="IPR047215">
    <property type="entry name" value="Galactose_mutarotase-like"/>
</dbReference>
<dbReference type="EC" id="5.1.3.3" evidence="2"/>
<keyword evidence="4" id="KW-1185">Reference proteome</keyword>
<dbReference type="GO" id="GO:0033499">
    <property type="term" value="P:galactose catabolic process via UDP-galactose, Leloir pathway"/>
    <property type="evidence" value="ECO:0007669"/>
    <property type="project" value="TreeGrafter"/>
</dbReference>
<dbReference type="CDD" id="cd09019">
    <property type="entry name" value="galactose_mutarotase_like"/>
    <property type="match status" value="1"/>
</dbReference>
<dbReference type="GO" id="GO:0004034">
    <property type="term" value="F:aldose 1-epimerase activity"/>
    <property type="evidence" value="ECO:0007669"/>
    <property type="project" value="TreeGrafter"/>
</dbReference>
<dbReference type="PANTHER" id="PTHR10091:SF0">
    <property type="entry name" value="GALACTOSE MUTAROTASE"/>
    <property type="match status" value="1"/>
</dbReference>
<accession>A0A975T0G4</accession>